<dbReference type="GO" id="GO:0000156">
    <property type="term" value="F:phosphorelay response regulator activity"/>
    <property type="evidence" value="ECO:0007669"/>
    <property type="project" value="InterPro"/>
</dbReference>
<dbReference type="Pfam" id="PF04397">
    <property type="entry name" value="LytTR"/>
    <property type="match status" value="1"/>
</dbReference>
<dbReference type="InterPro" id="IPR001789">
    <property type="entry name" value="Sig_transdc_resp-reg_receiver"/>
</dbReference>
<dbReference type="SMART" id="SM00448">
    <property type="entry name" value="REC"/>
    <property type="match status" value="1"/>
</dbReference>
<feature type="modified residue" description="4-aspartylphosphate" evidence="1">
    <location>
        <position position="53"/>
    </location>
</feature>
<evidence type="ECO:0000259" key="3">
    <source>
        <dbReference type="PROSITE" id="PS50930"/>
    </source>
</evidence>
<dbReference type="Pfam" id="PF00072">
    <property type="entry name" value="Response_reg"/>
    <property type="match status" value="1"/>
</dbReference>
<reference evidence="4" key="1">
    <citation type="journal article" date="2014" name="Int. J. Syst. Evol. Microbiol.">
        <title>Complete genome sequence of Corynebacterium casei LMG S-19264T (=DSM 44701T), isolated from a smear-ripened cheese.</title>
        <authorList>
            <consortium name="US DOE Joint Genome Institute (JGI-PGF)"/>
            <person name="Walter F."/>
            <person name="Albersmeier A."/>
            <person name="Kalinowski J."/>
            <person name="Ruckert C."/>
        </authorList>
    </citation>
    <scope>NUCLEOTIDE SEQUENCE</scope>
    <source>
        <strain evidence="4">VKM B-1513</strain>
    </source>
</reference>
<feature type="domain" description="HTH LytTR-type" evidence="3">
    <location>
        <begin position="150"/>
        <end position="253"/>
    </location>
</feature>
<organism evidence="4 5">
    <name type="scientific">Maricaulis virginensis</name>
    <dbReference type="NCBI Taxonomy" id="144022"/>
    <lineage>
        <taxon>Bacteria</taxon>
        <taxon>Pseudomonadati</taxon>
        <taxon>Pseudomonadota</taxon>
        <taxon>Alphaproteobacteria</taxon>
        <taxon>Maricaulales</taxon>
        <taxon>Maricaulaceae</taxon>
        <taxon>Maricaulis</taxon>
    </lineage>
</organism>
<dbReference type="PROSITE" id="PS50930">
    <property type="entry name" value="HTH_LYTTR"/>
    <property type="match status" value="1"/>
</dbReference>
<dbReference type="Proteomes" id="UP001143486">
    <property type="component" value="Unassembled WGS sequence"/>
</dbReference>
<dbReference type="InterPro" id="IPR046947">
    <property type="entry name" value="LytR-like"/>
</dbReference>
<sequence length="257" mass="28630">MKIAIIDDEPLAISSLRRMIENIPATAIVGSARSAASAMHLCEARQPDLVLLDIEMPQMDGMTLARELKQAGNPLVIFITAYDRFAIDAFDVEAIDYVLKPVDPDRLRGAIERARSRLSLRPLMQAVESAALRLHSAAPHPPETPEQPVYWANVGGRTIRIPIADIRHVEACRDYAFIHTGRDRHMVRETMARLETAFEGTALQRIHRSHIVNLDRIQAVSRDTGLRLVTLDSGEEIPVGRRFYGRLVDAIDIAASS</sequence>
<protein>
    <submittedName>
        <fullName evidence="4">DNA-binding response regulator</fullName>
    </submittedName>
</protein>
<evidence type="ECO:0000259" key="2">
    <source>
        <dbReference type="PROSITE" id="PS50110"/>
    </source>
</evidence>
<feature type="domain" description="Response regulatory" evidence="2">
    <location>
        <begin position="2"/>
        <end position="115"/>
    </location>
</feature>
<dbReference type="AlphaFoldDB" id="A0A9W6MLX5"/>
<evidence type="ECO:0000313" key="4">
    <source>
        <dbReference type="EMBL" id="GLK50532.1"/>
    </source>
</evidence>
<dbReference type="Gene3D" id="3.40.50.2300">
    <property type="match status" value="1"/>
</dbReference>
<proteinExistence type="predicted"/>
<dbReference type="GO" id="GO:0003677">
    <property type="term" value="F:DNA binding"/>
    <property type="evidence" value="ECO:0007669"/>
    <property type="project" value="UniProtKB-KW"/>
</dbReference>
<dbReference type="SUPFAM" id="SSF52172">
    <property type="entry name" value="CheY-like"/>
    <property type="match status" value="1"/>
</dbReference>
<gene>
    <name evidence="4" type="ORF">GCM10017621_00400</name>
</gene>
<dbReference type="PANTHER" id="PTHR37299:SF1">
    <property type="entry name" value="STAGE 0 SPORULATION PROTEIN A HOMOLOG"/>
    <property type="match status" value="1"/>
</dbReference>
<dbReference type="SMART" id="SM00850">
    <property type="entry name" value="LytTR"/>
    <property type="match status" value="1"/>
</dbReference>
<comment type="caution">
    <text evidence="4">The sequence shown here is derived from an EMBL/GenBank/DDBJ whole genome shotgun (WGS) entry which is preliminary data.</text>
</comment>
<evidence type="ECO:0000256" key="1">
    <source>
        <dbReference type="PROSITE-ProRule" id="PRU00169"/>
    </source>
</evidence>
<dbReference type="PROSITE" id="PS50110">
    <property type="entry name" value="RESPONSE_REGULATORY"/>
    <property type="match status" value="1"/>
</dbReference>
<keyword evidence="5" id="KW-1185">Reference proteome</keyword>
<dbReference type="PANTHER" id="PTHR37299">
    <property type="entry name" value="TRANSCRIPTIONAL REGULATOR-RELATED"/>
    <property type="match status" value="1"/>
</dbReference>
<dbReference type="RefSeq" id="WP_271184933.1">
    <property type="nucleotide sequence ID" value="NZ_BSFE01000001.1"/>
</dbReference>
<dbReference type="EMBL" id="BSFE01000001">
    <property type="protein sequence ID" value="GLK50532.1"/>
    <property type="molecule type" value="Genomic_DNA"/>
</dbReference>
<keyword evidence="4" id="KW-0238">DNA-binding</keyword>
<dbReference type="InterPro" id="IPR011006">
    <property type="entry name" value="CheY-like_superfamily"/>
</dbReference>
<dbReference type="Gene3D" id="2.40.50.1020">
    <property type="entry name" value="LytTr DNA-binding domain"/>
    <property type="match status" value="1"/>
</dbReference>
<dbReference type="InterPro" id="IPR007492">
    <property type="entry name" value="LytTR_DNA-bd_dom"/>
</dbReference>
<evidence type="ECO:0000313" key="5">
    <source>
        <dbReference type="Proteomes" id="UP001143486"/>
    </source>
</evidence>
<accession>A0A9W6MLX5</accession>
<keyword evidence="1" id="KW-0597">Phosphoprotein</keyword>
<reference evidence="4" key="2">
    <citation type="submission" date="2023-01" db="EMBL/GenBank/DDBJ databases">
        <authorList>
            <person name="Sun Q."/>
            <person name="Evtushenko L."/>
        </authorList>
    </citation>
    <scope>NUCLEOTIDE SEQUENCE</scope>
    <source>
        <strain evidence="4">VKM B-1513</strain>
    </source>
</reference>
<name>A0A9W6MLX5_9PROT</name>